<reference evidence="2 3" key="1">
    <citation type="submission" date="2021-07" db="EMBL/GenBank/DDBJ databases">
        <authorList>
            <person name="Palmer J.M."/>
        </authorList>
    </citation>
    <scope>NUCLEOTIDE SEQUENCE [LARGE SCALE GENOMIC DNA]</scope>
    <source>
        <strain evidence="2 3">AT_MEX2019</strain>
        <tissue evidence="2">Muscle</tissue>
    </source>
</reference>
<sequence>RTPTTRLGSLGRPGLSSATHRGLPSTRLWLVVPRRLGDVTVLRIILLLKPSLPAIFAWVLCLRGTGSRVWISLPISRLALDPSVSVPGLSSTFHNSVSPGPSPFYWRDQTPVTPL</sequence>
<evidence type="ECO:0000256" key="1">
    <source>
        <dbReference type="SAM" id="MobiDB-lite"/>
    </source>
</evidence>
<feature type="non-terminal residue" evidence="2">
    <location>
        <position position="1"/>
    </location>
</feature>
<comment type="caution">
    <text evidence="2">The sequence shown here is derived from an EMBL/GenBank/DDBJ whole genome shotgun (WGS) entry which is preliminary data.</text>
</comment>
<evidence type="ECO:0000313" key="2">
    <source>
        <dbReference type="EMBL" id="MED6233804.1"/>
    </source>
</evidence>
<evidence type="ECO:0000313" key="3">
    <source>
        <dbReference type="Proteomes" id="UP001345963"/>
    </source>
</evidence>
<dbReference type="Proteomes" id="UP001345963">
    <property type="component" value="Unassembled WGS sequence"/>
</dbReference>
<keyword evidence="3" id="KW-1185">Reference proteome</keyword>
<organism evidence="2 3">
    <name type="scientific">Ataeniobius toweri</name>
    <dbReference type="NCBI Taxonomy" id="208326"/>
    <lineage>
        <taxon>Eukaryota</taxon>
        <taxon>Metazoa</taxon>
        <taxon>Chordata</taxon>
        <taxon>Craniata</taxon>
        <taxon>Vertebrata</taxon>
        <taxon>Euteleostomi</taxon>
        <taxon>Actinopterygii</taxon>
        <taxon>Neopterygii</taxon>
        <taxon>Teleostei</taxon>
        <taxon>Neoteleostei</taxon>
        <taxon>Acanthomorphata</taxon>
        <taxon>Ovalentaria</taxon>
        <taxon>Atherinomorphae</taxon>
        <taxon>Cyprinodontiformes</taxon>
        <taxon>Goodeidae</taxon>
        <taxon>Ataeniobius</taxon>
    </lineage>
</organism>
<protein>
    <submittedName>
        <fullName evidence="2">Uncharacterized protein</fullName>
    </submittedName>
</protein>
<gene>
    <name evidence="2" type="ORF">ATANTOWER_016892</name>
</gene>
<accession>A0ABU7A7Q5</accession>
<proteinExistence type="predicted"/>
<feature type="region of interest" description="Disordered" evidence="1">
    <location>
        <begin position="1"/>
        <end position="20"/>
    </location>
</feature>
<dbReference type="EMBL" id="JAHUTI010003492">
    <property type="protein sequence ID" value="MED6233804.1"/>
    <property type="molecule type" value="Genomic_DNA"/>
</dbReference>
<name>A0ABU7A7Q5_9TELE</name>